<dbReference type="PANTHER" id="PTHR13947:SF37">
    <property type="entry name" value="LD18367P"/>
    <property type="match status" value="1"/>
</dbReference>
<dbReference type="AlphaFoldDB" id="A0A1M6GH86"/>
<accession>A0A1M6GH86</accession>
<dbReference type="OrthoDB" id="1431064at2"/>
<proteinExistence type="predicted"/>
<evidence type="ECO:0000259" key="2">
    <source>
        <dbReference type="PROSITE" id="PS51186"/>
    </source>
</evidence>
<evidence type="ECO:0000256" key="1">
    <source>
        <dbReference type="ARBA" id="ARBA00022679"/>
    </source>
</evidence>
<sequence length="161" mass="19149">MTKLRFYIQMEIKIIGYNSQYKNDFIRLNKAWLEEYFYVEPHDLETFNNIENDIIEKEGEIFFCLIDNEIAGTVAMIKTNEETYELAKMAVDKKFQGMKLSNLLMEACIEFAQQNNAKKIFLVSNRKLKPALNLYSKFNFIEVPMDETDYERADIQMEYTL</sequence>
<dbReference type="EMBL" id="FQZI01000005">
    <property type="protein sequence ID" value="SHJ09232.1"/>
    <property type="molecule type" value="Genomic_DNA"/>
</dbReference>
<dbReference type="SUPFAM" id="SSF55729">
    <property type="entry name" value="Acyl-CoA N-acyltransferases (Nat)"/>
    <property type="match status" value="1"/>
</dbReference>
<dbReference type="CDD" id="cd04301">
    <property type="entry name" value="NAT_SF"/>
    <property type="match status" value="1"/>
</dbReference>
<organism evidence="3 4">
    <name type="scientific">Flavobacterium terrae</name>
    <dbReference type="NCBI Taxonomy" id="415425"/>
    <lineage>
        <taxon>Bacteria</taxon>
        <taxon>Pseudomonadati</taxon>
        <taxon>Bacteroidota</taxon>
        <taxon>Flavobacteriia</taxon>
        <taxon>Flavobacteriales</taxon>
        <taxon>Flavobacteriaceae</taxon>
        <taxon>Flavobacterium</taxon>
    </lineage>
</organism>
<dbReference type="PANTHER" id="PTHR13947">
    <property type="entry name" value="GNAT FAMILY N-ACETYLTRANSFERASE"/>
    <property type="match status" value="1"/>
</dbReference>
<dbReference type="Gene3D" id="3.40.630.30">
    <property type="match status" value="1"/>
</dbReference>
<evidence type="ECO:0000313" key="3">
    <source>
        <dbReference type="EMBL" id="SHJ09232.1"/>
    </source>
</evidence>
<dbReference type="PROSITE" id="PS51186">
    <property type="entry name" value="GNAT"/>
    <property type="match status" value="1"/>
</dbReference>
<gene>
    <name evidence="3" type="ORF">SAMN05444363_2612</name>
</gene>
<dbReference type="Proteomes" id="UP000184488">
    <property type="component" value="Unassembled WGS sequence"/>
</dbReference>
<dbReference type="InterPro" id="IPR050769">
    <property type="entry name" value="NAT_camello-type"/>
</dbReference>
<dbReference type="GO" id="GO:0008080">
    <property type="term" value="F:N-acetyltransferase activity"/>
    <property type="evidence" value="ECO:0007669"/>
    <property type="project" value="InterPro"/>
</dbReference>
<name>A0A1M6GH86_9FLAO</name>
<dbReference type="RefSeq" id="WP_084127247.1">
    <property type="nucleotide sequence ID" value="NZ_FQZI01000005.1"/>
</dbReference>
<reference evidence="4" key="1">
    <citation type="submission" date="2016-11" db="EMBL/GenBank/DDBJ databases">
        <authorList>
            <person name="Varghese N."/>
            <person name="Submissions S."/>
        </authorList>
    </citation>
    <scope>NUCLEOTIDE SEQUENCE [LARGE SCALE GENOMIC DNA]</scope>
    <source>
        <strain evidence="4">DSM 18829</strain>
    </source>
</reference>
<keyword evidence="4" id="KW-1185">Reference proteome</keyword>
<dbReference type="InterPro" id="IPR016181">
    <property type="entry name" value="Acyl_CoA_acyltransferase"/>
</dbReference>
<keyword evidence="1 3" id="KW-0808">Transferase</keyword>
<dbReference type="InterPro" id="IPR000182">
    <property type="entry name" value="GNAT_dom"/>
</dbReference>
<evidence type="ECO:0000313" key="4">
    <source>
        <dbReference type="Proteomes" id="UP000184488"/>
    </source>
</evidence>
<feature type="domain" description="N-acetyltransferase" evidence="2">
    <location>
        <begin position="12"/>
        <end position="161"/>
    </location>
</feature>
<dbReference type="Pfam" id="PF00583">
    <property type="entry name" value="Acetyltransf_1"/>
    <property type="match status" value="1"/>
</dbReference>
<dbReference type="STRING" id="415425.SAMN05444363_2612"/>
<protein>
    <submittedName>
        <fullName evidence="3">Acetyltransferase (GNAT) domain-containing protein</fullName>
    </submittedName>
</protein>